<feature type="region of interest" description="Disordered" evidence="1">
    <location>
        <begin position="20"/>
        <end position="68"/>
    </location>
</feature>
<dbReference type="OrthoDB" id="10416592at2759"/>
<dbReference type="AlphaFoldDB" id="A0A8X6XKF7"/>
<keyword evidence="3" id="KW-1185">Reference proteome</keyword>
<sequence>MHIYENPLFRMDYEALKTSEEYERSGGGSFSHSNVFEPPLPDSSTASEEKDDAAIAGNSTHQDDQWPVNYSVERESDNELLSRIKKDFEQSKESDEFLIKNSRFKHFVSVLERISDSSK</sequence>
<proteinExistence type="predicted"/>
<gene>
    <name evidence="2" type="ORF">TNIN_114091</name>
</gene>
<organism evidence="2 3">
    <name type="scientific">Trichonephila inaurata madagascariensis</name>
    <dbReference type="NCBI Taxonomy" id="2747483"/>
    <lineage>
        <taxon>Eukaryota</taxon>
        <taxon>Metazoa</taxon>
        <taxon>Ecdysozoa</taxon>
        <taxon>Arthropoda</taxon>
        <taxon>Chelicerata</taxon>
        <taxon>Arachnida</taxon>
        <taxon>Araneae</taxon>
        <taxon>Araneomorphae</taxon>
        <taxon>Entelegynae</taxon>
        <taxon>Araneoidea</taxon>
        <taxon>Nephilidae</taxon>
        <taxon>Trichonephila</taxon>
        <taxon>Trichonephila inaurata</taxon>
    </lineage>
</organism>
<name>A0A8X6XKF7_9ARAC</name>
<reference evidence="2" key="1">
    <citation type="submission" date="2020-08" db="EMBL/GenBank/DDBJ databases">
        <title>Multicomponent nature underlies the extraordinary mechanical properties of spider dragline silk.</title>
        <authorList>
            <person name="Kono N."/>
            <person name="Nakamura H."/>
            <person name="Mori M."/>
            <person name="Yoshida Y."/>
            <person name="Ohtoshi R."/>
            <person name="Malay A.D."/>
            <person name="Moran D.A.P."/>
            <person name="Tomita M."/>
            <person name="Numata K."/>
            <person name="Arakawa K."/>
        </authorList>
    </citation>
    <scope>NUCLEOTIDE SEQUENCE</scope>
</reference>
<evidence type="ECO:0000313" key="2">
    <source>
        <dbReference type="EMBL" id="GFY54235.1"/>
    </source>
</evidence>
<accession>A0A8X6XKF7</accession>
<dbReference type="EMBL" id="BMAV01009784">
    <property type="protein sequence ID" value="GFY54235.1"/>
    <property type="molecule type" value="Genomic_DNA"/>
</dbReference>
<evidence type="ECO:0000256" key="1">
    <source>
        <dbReference type="SAM" id="MobiDB-lite"/>
    </source>
</evidence>
<comment type="caution">
    <text evidence="2">The sequence shown here is derived from an EMBL/GenBank/DDBJ whole genome shotgun (WGS) entry which is preliminary data.</text>
</comment>
<protein>
    <submittedName>
        <fullName evidence="2">Uncharacterized protein</fullName>
    </submittedName>
</protein>
<dbReference type="Proteomes" id="UP000886998">
    <property type="component" value="Unassembled WGS sequence"/>
</dbReference>
<evidence type="ECO:0000313" key="3">
    <source>
        <dbReference type="Proteomes" id="UP000886998"/>
    </source>
</evidence>